<dbReference type="Gene3D" id="3.30.1010.10">
    <property type="entry name" value="Phosphatidylinositol 3-kinase Catalytic Subunit, Chain A, domain 4"/>
    <property type="match status" value="1"/>
</dbReference>
<proteinExistence type="inferred from homology"/>
<dbReference type="GO" id="GO:0005886">
    <property type="term" value="C:plasma membrane"/>
    <property type="evidence" value="ECO:0007669"/>
    <property type="project" value="TreeGrafter"/>
</dbReference>
<keyword evidence="4" id="KW-0808">Transferase</keyword>
<dbReference type="InterPro" id="IPR000403">
    <property type="entry name" value="PI3/4_kinase_cat_dom"/>
</dbReference>
<dbReference type="GO" id="GO:0048015">
    <property type="term" value="P:phosphatidylinositol-mediated signaling"/>
    <property type="evidence" value="ECO:0007669"/>
    <property type="project" value="TreeGrafter"/>
</dbReference>
<comment type="caution">
    <text evidence="11">The sequence shown here is derived from an EMBL/GenBank/DDBJ whole genome shotgun (WGS) entry which is preliminary data.</text>
</comment>
<name>A0A179IC60_CORDF</name>
<dbReference type="GO" id="GO:0004430">
    <property type="term" value="F:1-phosphatidylinositol 4-kinase activity"/>
    <property type="evidence" value="ECO:0007669"/>
    <property type="project" value="UniProtKB-EC"/>
</dbReference>
<evidence type="ECO:0000256" key="5">
    <source>
        <dbReference type="ARBA" id="ARBA00022741"/>
    </source>
</evidence>
<evidence type="ECO:0000256" key="1">
    <source>
        <dbReference type="ARBA" id="ARBA00001686"/>
    </source>
</evidence>
<dbReference type="PROSITE" id="PS51545">
    <property type="entry name" value="PIK_HELICAL"/>
    <property type="match status" value="1"/>
</dbReference>
<evidence type="ECO:0000256" key="7">
    <source>
        <dbReference type="ARBA" id="ARBA00022840"/>
    </source>
</evidence>
<dbReference type="PANTHER" id="PTHR10048">
    <property type="entry name" value="PHOSPHATIDYLINOSITOL KINASE"/>
    <property type="match status" value="1"/>
</dbReference>
<evidence type="ECO:0000313" key="11">
    <source>
        <dbReference type="EMBL" id="OAQ99278.1"/>
    </source>
</evidence>
<dbReference type="OMA" id="TIEVWQS"/>
<dbReference type="InterPro" id="IPR036940">
    <property type="entry name" value="PI3/4_kinase_cat_sf"/>
</dbReference>
<comment type="catalytic activity">
    <reaction evidence="1">
        <text>a 1,2-diacyl-sn-glycero-3-phospho-(1D-myo-inositol) + ATP = a 1,2-diacyl-sn-glycero-3-phospho-(1D-myo-inositol 4-phosphate) + ADP + H(+)</text>
        <dbReference type="Rhea" id="RHEA:19877"/>
        <dbReference type="ChEBI" id="CHEBI:15378"/>
        <dbReference type="ChEBI" id="CHEBI:30616"/>
        <dbReference type="ChEBI" id="CHEBI:57880"/>
        <dbReference type="ChEBI" id="CHEBI:58178"/>
        <dbReference type="ChEBI" id="CHEBI:456216"/>
        <dbReference type="EC" id="2.7.1.67"/>
    </reaction>
</comment>
<keyword evidence="6" id="KW-0418">Kinase</keyword>
<dbReference type="FunFam" id="1.10.1070.11:FF:000022">
    <property type="entry name" value="Phosphatidylinositol 4-kinase stt4"/>
    <property type="match status" value="1"/>
</dbReference>
<dbReference type="InterPro" id="IPR011009">
    <property type="entry name" value="Kinase-like_dom_sf"/>
</dbReference>
<dbReference type="SUPFAM" id="SSF56112">
    <property type="entry name" value="Protein kinase-like (PK-like)"/>
    <property type="match status" value="1"/>
</dbReference>
<dbReference type="InterPro" id="IPR001263">
    <property type="entry name" value="PI3K_accessory_dom"/>
</dbReference>
<evidence type="ECO:0000256" key="6">
    <source>
        <dbReference type="ARBA" id="ARBA00022777"/>
    </source>
</evidence>
<evidence type="ECO:0000259" key="9">
    <source>
        <dbReference type="PROSITE" id="PS50290"/>
    </source>
</evidence>
<dbReference type="InterPro" id="IPR042236">
    <property type="entry name" value="PI3K_accessory_sf"/>
</dbReference>
<dbReference type="Pfam" id="PF19274">
    <property type="entry name" value="PI4K_N"/>
    <property type="match status" value="1"/>
</dbReference>
<dbReference type="SMART" id="SM00146">
    <property type="entry name" value="PI3Kc"/>
    <property type="match status" value="1"/>
</dbReference>
<dbReference type="CDD" id="cd05167">
    <property type="entry name" value="PI4Kc_III_alpha"/>
    <property type="match status" value="1"/>
</dbReference>
<dbReference type="GO" id="GO:0005524">
    <property type="term" value="F:ATP binding"/>
    <property type="evidence" value="ECO:0007669"/>
    <property type="project" value="UniProtKB-KW"/>
</dbReference>
<feature type="domain" description="PI3K/PI4K catalytic" evidence="9">
    <location>
        <begin position="1635"/>
        <end position="1934"/>
    </location>
</feature>
<evidence type="ECO:0000256" key="8">
    <source>
        <dbReference type="SAM" id="MobiDB-lite"/>
    </source>
</evidence>
<keyword evidence="7" id="KW-0067">ATP-binding</keyword>
<dbReference type="FunFam" id="3.30.1010.10:FF:000014">
    <property type="entry name" value="Phosphatidylinositol 4-kinase STT4"/>
    <property type="match status" value="1"/>
</dbReference>
<dbReference type="InterPro" id="IPR045495">
    <property type="entry name" value="PI4K_N"/>
</dbReference>
<organism evidence="11 12">
    <name type="scientific">Cordyceps confragosa</name>
    <name type="common">Lecanicillium lecanii</name>
    <dbReference type="NCBI Taxonomy" id="2714763"/>
    <lineage>
        <taxon>Eukaryota</taxon>
        <taxon>Fungi</taxon>
        <taxon>Dikarya</taxon>
        <taxon>Ascomycota</taxon>
        <taxon>Pezizomycotina</taxon>
        <taxon>Sordariomycetes</taxon>
        <taxon>Hypocreomycetidae</taxon>
        <taxon>Hypocreales</taxon>
        <taxon>Cordycipitaceae</taxon>
        <taxon>Akanthomyces</taxon>
    </lineage>
</organism>
<dbReference type="SMART" id="SM00145">
    <property type="entry name" value="PI3Ka"/>
    <property type="match status" value="1"/>
</dbReference>
<dbReference type="GO" id="GO:0005737">
    <property type="term" value="C:cytoplasm"/>
    <property type="evidence" value="ECO:0007669"/>
    <property type="project" value="TreeGrafter"/>
</dbReference>
<feature type="domain" description="PIK helical" evidence="10">
    <location>
        <begin position="1376"/>
        <end position="1562"/>
    </location>
</feature>
<evidence type="ECO:0000256" key="3">
    <source>
        <dbReference type="ARBA" id="ARBA00012169"/>
    </source>
</evidence>
<sequence length="1950" mass="217999">MTGNNIRARALDKIASLAASSTNTSFDKSDLDRLCRACNVSGRGREYNHGAYNSKQAGSLGRIPMVPPPNSSIREFEVLLALCKTAPSILSAQSAQKLSYQLIPYILEAHSQTFVPSPFFRKINPCPTESLSFHVTAALLSLGINYNELKETVTDGIWAFTNACSRTTESVLSPRTGDPENLNIDEAIRTLNIAVAILGFLDAAAAQSDFWKAGGRLGLIQKVKQLLSEPFLVAVETALSTIRNAHSDDRDVREWKRHLRHYSAAGRPLGAMLLQRSFMWLVLSSTSLMITDGSQLRKKHVLDVLMDSDGALPRRNGFVADVDLRSIDLHANFAIDQMNYIEAGADFARLGSPSQQKLAYAVKSAAMISFMNCTMLNEDAAEPEIMMNWLQQTLDDPQQMSDDTLASTTLRCMALLSRIAPSFSQTVIRSLPRFIVQDVTNAGTGAVASRSLAFVLKNLSKDAVISTLYSLGNVLSPDTQERLVNGHANGAADGENGLNPAYQRRQSNASSISVDMNGEEDAAIVYRNVVQAICGIATAYKDEQITALAQSILLQKLDKVNATVDVQVISGAADLALSGGQLEFRSLLKMYNRLGHIGVIDKKDFFSEAVFKGRTHISANLRRDSPLFDIYWEHLLESIIALGDAYSQGQTKQVDVDLAAQEIGELLHPLAVLMSANDLAARPLENDESYALLRDAWFNIVVHGFSTSTERGKRYLNELRIIAIHSPPLAAEQRGEQVESDIELNTVLRRGNSGEREAMQKKLLTELIPSKASDIKGLSYRKVIFLHSAYLVEILRADSGDCTKFLSYFAERSMLQREVCSVMDGISNAVVDKYIKKTISGTEPAFSAQYAAKQLATIFSRCCHRIERVQKAAFASADKIVREVPSSLCYRTSLFALLELLSLMWSSCLEAETDMYGHRSTFTSLRGNVTVRVSDDYDFRSLTLKHLHQKARAWVHAAINLAPLDVKGLLQTYLSEFDDQGTYGHISLGRSFAVELGSAIPNTDNRLQSLDQVNEYGINSASDLIAQYTTRQEYRYGETLPDRGTELMSFMQSNRRPSFPQSSGVDSANAATALAHVEARILSKKATPIDEVRDIMRRAAALLCRSENDESAVARYLVSIPFALFTKQSIKLGTSLWLGVMNENPRLESKLLNAIAQQWEFTISRRVGLFDPALEHPDPFFVKQEFSPSDWDMINQQKQKVHDMLSPHTRLLQFFTSHFNATRLGSPDIQRVFLRLLDLTLDALKDCSPHPMAREMRFQIILFSAKVLRNSTTIGPTAQWRLKDRILSAGLSWFRHSPRWSFGSNMLSLKTEIRLLSDIIASLNLVAHIGSHTVGNITSLQSKDSLLKVLLENEQSRLVVWANPRNLSGTQFPSHHPSKTASENALLPLVRTAWYQDPAIAVELATRFHLPRLRSDVRRLILTSPEKVIDEPEAIPLMVGGHLPDDITSQLKYLLFWEPVNPITAVTLLSPAFRDHPLVIQYAMRSLESHSVDVTFFYVPQIVQSLRHDNLGYVERYILETAQFSQLFAHQIIWNMKANSYKGDDAEVPDEIKPTLDTVMTKMVDSFMPEDRDFYEREFSFFDEVTGISGKLKPYIKRPKPEKKQKIEEELMKIKVEVGVYLPSNPEGVVIGIDRKSGKPLQSHAKAPYMATFRVRKNKHPGDAPTDLEEEQQLAKQQDGVPEAQENYIEVWQSAIFKVGDDVRQDVLALQMISAFRSIFHNVGLDVYVFPNRVTATGPGCGVIDVLPNSISRDMVGREAVNGLYEYFKAKYGNEDSLRFQAARSNFVKSMAAYSVISFLLQFKDRHNGNIMIDDAGHILHIDFGFCFDIAPGGIKFERAPFKLTSEMVAVMGGATDHQSFHQFEALCVKAFLAARQYRDKLAQVVQLMMDSGLPCFKPESVRHFKDRFVLDKSEREAADFMRDLVKKSHSSYSTGIYDQFQLLTNGIPF</sequence>
<dbReference type="Pfam" id="PF00454">
    <property type="entry name" value="PI3_PI4_kinase"/>
    <property type="match status" value="1"/>
</dbReference>
<evidence type="ECO:0000313" key="12">
    <source>
        <dbReference type="Proteomes" id="UP000243081"/>
    </source>
</evidence>
<gene>
    <name evidence="11" type="ORF">LLEC1_02294</name>
</gene>
<dbReference type="SUPFAM" id="SSF48371">
    <property type="entry name" value="ARM repeat"/>
    <property type="match status" value="1"/>
</dbReference>
<feature type="region of interest" description="Disordered" evidence="8">
    <location>
        <begin position="1659"/>
        <end position="1680"/>
    </location>
</feature>
<dbReference type="EC" id="2.7.1.67" evidence="3"/>
<dbReference type="Proteomes" id="UP000243081">
    <property type="component" value="Unassembled WGS sequence"/>
</dbReference>
<dbReference type="EMBL" id="LUKN01002309">
    <property type="protein sequence ID" value="OAQ99278.1"/>
    <property type="molecule type" value="Genomic_DNA"/>
</dbReference>
<evidence type="ECO:0000256" key="4">
    <source>
        <dbReference type="ARBA" id="ARBA00022679"/>
    </source>
</evidence>
<reference evidence="11 12" key="1">
    <citation type="submission" date="2016-03" db="EMBL/GenBank/DDBJ databases">
        <title>Fine-scale spatial genetic structure of a fungal parasite of coffee scale insects.</title>
        <authorList>
            <person name="Jackson D."/>
            <person name="Zemenick K.A."/>
            <person name="Malloure B."/>
            <person name="Quandt C.A."/>
            <person name="James T.Y."/>
        </authorList>
    </citation>
    <scope>NUCLEOTIDE SEQUENCE [LARGE SCALE GENOMIC DNA]</scope>
    <source>
        <strain evidence="11 12">UM487</strain>
    </source>
</reference>
<dbReference type="Gene3D" id="1.25.40.70">
    <property type="entry name" value="Phosphatidylinositol 3-kinase, accessory domain (PIK)"/>
    <property type="match status" value="1"/>
</dbReference>
<keyword evidence="5" id="KW-0547">Nucleotide-binding</keyword>
<accession>A0A179IC60</accession>
<dbReference type="InterPro" id="IPR018936">
    <property type="entry name" value="PI3/4_kinase_CS"/>
</dbReference>
<dbReference type="PROSITE" id="PS00915">
    <property type="entry name" value="PI3_4_KINASE_1"/>
    <property type="match status" value="1"/>
</dbReference>
<dbReference type="PROSITE" id="PS50290">
    <property type="entry name" value="PI3_4_KINASE_3"/>
    <property type="match status" value="1"/>
</dbReference>
<protein>
    <recommendedName>
        <fullName evidence="3">1-phosphatidylinositol 4-kinase</fullName>
        <ecNumber evidence="3">2.7.1.67</ecNumber>
    </recommendedName>
</protein>
<dbReference type="OrthoDB" id="10264149at2759"/>
<dbReference type="PROSITE" id="PS00916">
    <property type="entry name" value="PI3_4_KINASE_2"/>
    <property type="match status" value="1"/>
</dbReference>
<dbReference type="InterPro" id="IPR016024">
    <property type="entry name" value="ARM-type_fold"/>
</dbReference>
<dbReference type="PANTHER" id="PTHR10048:SF15">
    <property type="entry name" value="PHOSPHATIDYLINOSITOL 4-KINASE ALPHA"/>
    <property type="match status" value="1"/>
</dbReference>
<dbReference type="GO" id="GO:0046854">
    <property type="term" value="P:phosphatidylinositol phosphate biosynthetic process"/>
    <property type="evidence" value="ECO:0007669"/>
    <property type="project" value="InterPro"/>
</dbReference>
<dbReference type="Gene3D" id="1.10.1070.11">
    <property type="entry name" value="Phosphatidylinositol 3-/4-kinase, catalytic domain"/>
    <property type="match status" value="1"/>
</dbReference>
<keyword evidence="12" id="KW-1185">Reference proteome</keyword>
<evidence type="ECO:0000259" key="10">
    <source>
        <dbReference type="PROSITE" id="PS51545"/>
    </source>
</evidence>
<evidence type="ECO:0000256" key="2">
    <source>
        <dbReference type="ARBA" id="ARBA00006209"/>
    </source>
</evidence>
<comment type="similarity">
    <text evidence="2">Belongs to the PI3/PI4-kinase family. Type III PI4K subfamily.</text>
</comment>
<dbReference type="Pfam" id="PF00613">
    <property type="entry name" value="PI3Ka"/>
    <property type="match status" value="1"/>
</dbReference>
<dbReference type="InterPro" id="IPR015433">
    <property type="entry name" value="PI3/4_kinase"/>
</dbReference>
<dbReference type="FunFam" id="1.25.40.70:FF:000011">
    <property type="entry name" value="Phosphatidylinositol 4-kinase alpha"/>
    <property type="match status" value="1"/>
</dbReference>